<proteinExistence type="predicted"/>
<feature type="transmembrane region" description="Helical" evidence="9">
    <location>
        <begin position="235"/>
        <end position="255"/>
    </location>
</feature>
<feature type="transmembrane region" description="Helical" evidence="9">
    <location>
        <begin position="302"/>
        <end position="324"/>
    </location>
</feature>
<dbReference type="PANTHER" id="PTHR10117">
    <property type="entry name" value="TRANSIENT RECEPTOR POTENTIAL CHANNEL"/>
    <property type="match status" value="1"/>
</dbReference>
<comment type="subcellular location">
    <subcellularLocation>
        <location evidence="1">Membrane</location>
        <topology evidence="1">Multi-pass membrane protein</topology>
    </subcellularLocation>
</comment>
<comment type="caution">
    <text evidence="11">The sequence shown here is derived from an EMBL/GenBank/DDBJ whole genome shotgun (WGS) entry which is preliminary data.</text>
</comment>
<feature type="domain" description="Ion transport" evidence="10">
    <location>
        <begin position="427"/>
        <end position="572"/>
    </location>
</feature>
<dbReference type="PANTHER" id="PTHR10117:SF54">
    <property type="entry name" value="TRANSIENT RECEPTOR POTENTIAL-GAMMA PROTEIN"/>
    <property type="match status" value="1"/>
</dbReference>
<keyword evidence="7" id="KW-0407">Ion channel</keyword>
<dbReference type="GO" id="GO:0005886">
    <property type="term" value="C:plasma membrane"/>
    <property type="evidence" value="ECO:0007669"/>
    <property type="project" value="TreeGrafter"/>
</dbReference>
<evidence type="ECO:0000256" key="6">
    <source>
        <dbReference type="ARBA" id="ARBA00023136"/>
    </source>
</evidence>
<evidence type="ECO:0000313" key="12">
    <source>
        <dbReference type="EMBL" id="PAA66096.1"/>
    </source>
</evidence>
<protein>
    <recommendedName>
        <fullName evidence="10">Ion transport domain-containing protein</fullName>
    </recommendedName>
</protein>
<keyword evidence="5" id="KW-0406">Ion transport</keyword>
<dbReference type="InterPro" id="IPR002153">
    <property type="entry name" value="TRPC_channel"/>
</dbReference>
<evidence type="ECO:0000259" key="10">
    <source>
        <dbReference type="Pfam" id="PF00520"/>
    </source>
</evidence>
<dbReference type="AlphaFoldDB" id="A0A267EL04"/>
<dbReference type="GO" id="GO:0070679">
    <property type="term" value="F:inositol 1,4,5 trisphosphate binding"/>
    <property type="evidence" value="ECO:0007669"/>
    <property type="project" value="TreeGrafter"/>
</dbReference>
<keyword evidence="8" id="KW-0175">Coiled coil</keyword>
<evidence type="ECO:0000256" key="8">
    <source>
        <dbReference type="SAM" id="Coils"/>
    </source>
</evidence>
<feature type="transmembrane region" description="Helical" evidence="9">
    <location>
        <begin position="424"/>
        <end position="444"/>
    </location>
</feature>
<feature type="coiled-coil region" evidence="8">
    <location>
        <begin position="695"/>
        <end position="723"/>
    </location>
</feature>
<dbReference type="GO" id="GO:0015279">
    <property type="term" value="F:store-operated calcium channel activity"/>
    <property type="evidence" value="ECO:0007669"/>
    <property type="project" value="TreeGrafter"/>
</dbReference>
<evidence type="ECO:0000256" key="2">
    <source>
        <dbReference type="ARBA" id="ARBA00022448"/>
    </source>
</evidence>
<gene>
    <name evidence="12" type="ORF">BOX15_Mlig006802g1</name>
    <name evidence="13" type="ORF">BOX15_Mlig006802g2</name>
    <name evidence="11" type="ORF">BOX15_Mlig006802g3</name>
</gene>
<evidence type="ECO:0000256" key="5">
    <source>
        <dbReference type="ARBA" id="ARBA00023065"/>
    </source>
</evidence>
<evidence type="ECO:0000256" key="9">
    <source>
        <dbReference type="SAM" id="Phobius"/>
    </source>
</evidence>
<evidence type="ECO:0000313" key="14">
    <source>
        <dbReference type="Proteomes" id="UP000215902"/>
    </source>
</evidence>
<evidence type="ECO:0000313" key="13">
    <source>
        <dbReference type="EMBL" id="PAA88675.1"/>
    </source>
</evidence>
<feature type="transmembrane region" description="Helical" evidence="9">
    <location>
        <begin position="601"/>
        <end position="624"/>
    </location>
</feature>
<dbReference type="GO" id="GO:0034703">
    <property type="term" value="C:cation channel complex"/>
    <property type="evidence" value="ECO:0007669"/>
    <property type="project" value="TreeGrafter"/>
</dbReference>
<keyword evidence="4 9" id="KW-1133">Transmembrane helix</keyword>
<evidence type="ECO:0000256" key="3">
    <source>
        <dbReference type="ARBA" id="ARBA00022692"/>
    </source>
</evidence>
<dbReference type="OrthoDB" id="2373987at2759"/>
<feature type="transmembrane region" description="Helical" evidence="9">
    <location>
        <begin position="543"/>
        <end position="566"/>
    </location>
</feature>
<dbReference type="GO" id="GO:0051480">
    <property type="term" value="P:regulation of cytosolic calcium ion concentration"/>
    <property type="evidence" value="ECO:0007669"/>
    <property type="project" value="TreeGrafter"/>
</dbReference>
<sequence length="723" mass="82762">MATDDQFDLELRFNIRKNRVAKVRAWFETHTITPSLGQEDCLNSPLVYAVLWKKPDIVAYLIHEQSMRIPMPHPSSCVCQLCLLLQSDRRFAQVYTRRVLMALVSPIYIFSLNEDPLDYYLECFRRIAELRYTLMRHSRSHFRLLRKCVETSISALMDCCENYEEVQTVLVDEVDEGLLQGLENFEPRLGRVQLFLEMKLRSPAVHRATQSLVTKVWMRDLPWLQRIHSPMLQSIVLYMTSLFCFAIISPLVIVFPHPKLVRLIKALPVASVLELISTYANVASVLVTVLQNLSSSSNLCSVWSTGSMAAVYTSYSIMLSFILGRICREAHDMFWLGPGMNHINMFDRCLSISNAFQLAGVVTLLTGVTRVRNNHPSDSVVLRAVAQLCNQPNVTAGQEICQLHTCMTDSETRYIAEWTVPERLGSSLLSIGHLLLFLSLGNAFEMHKITGVLTFTVQKMFKDIGQFFVFMALVLLGFGSALTTMYQNFRCSTTAFDSFPNTTNVLYWGIYAMSDTTAYNLLNNKLSSDSVTQFIRSFGLFLYGGYILIASVVAVNLLIALMSVTFEDIQANKNDKWLFGRMRRQLKLILLRPYHSLVLPIPLNLLTPLPQTLLAIAWAVRWVLRRCLATCRPESSSTLQLQLEQQPEKELEEMRAADLQYITSHVQRRTTVEKCLVKLRIKYKLCEYSKEALKANRLSLSMLEDQEELMEIEEEEEEDDDED</sequence>
<evidence type="ECO:0000256" key="1">
    <source>
        <dbReference type="ARBA" id="ARBA00004141"/>
    </source>
</evidence>
<reference evidence="11 14" key="1">
    <citation type="submission" date="2017-06" db="EMBL/GenBank/DDBJ databases">
        <title>A platform for efficient transgenesis in Macrostomum lignano, a flatworm model organism for stem cell research.</title>
        <authorList>
            <person name="Berezikov E."/>
        </authorList>
    </citation>
    <scope>NUCLEOTIDE SEQUENCE [LARGE SCALE GENOMIC DNA]</scope>
    <source>
        <strain evidence="11">DV1</strain>
        <tissue evidence="11">Whole organism</tissue>
    </source>
</reference>
<dbReference type="EMBL" id="NIVC01001589">
    <property type="protein sequence ID" value="PAA66096.1"/>
    <property type="molecule type" value="Genomic_DNA"/>
</dbReference>
<dbReference type="Pfam" id="PF00520">
    <property type="entry name" value="Ion_trans"/>
    <property type="match status" value="1"/>
</dbReference>
<feature type="transmembrane region" description="Helical" evidence="9">
    <location>
        <begin position="267"/>
        <end position="290"/>
    </location>
</feature>
<dbReference type="Proteomes" id="UP000215902">
    <property type="component" value="Unassembled WGS sequence"/>
</dbReference>
<keyword evidence="3 9" id="KW-0812">Transmembrane</keyword>
<dbReference type="STRING" id="282301.A0A267EL04"/>
<dbReference type="EMBL" id="NIVC01000179">
    <property type="protein sequence ID" value="PAA88675.1"/>
    <property type="molecule type" value="Genomic_DNA"/>
</dbReference>
<feature type="transmembrane region" description="Helical" evidence="9">
    <location>
        <begin position="464"/>
        <end position="485"/>
    </location>
</feature>
<organism evidence="11 14">
    <name type="scientific">Macrostomum lignano</name>
    <dbReference type="NCBI Taxonomy" id="282301"/>
    <lineage>
        <taxon>Eukaryota</taxon>
        <taxon>Metazoa</taxon>
        <taxon>Spiralia</taxon>
        <taxon>Lophotrochozoa</taxon>
        <taxon>Platyhelminthes</taxon>
        <taxon>Rhabditophora</taxon>
        <taxon>Macrostomorpha</taxon>
        <taxon>Macrostomida</taxon>
        <taxon>Macrostomidae</taxon>
        <taxon>Macrostomum</taxon>
    </lineage>
</organism>
<keyword evidence="2" id="KW-0813">Transport</keyword>
<dbReference type="InterPro" id="IPR005821">
    <property type="entry name" value="Ion_trans_dom"/>
</dbReference>
<evidence type="ECO:0000256" key="7">
    <source>
        <dbReference type="ARBA" id="ARBA00023303"/>
    </source>
</evidence>
<name>A0A267EL04_9PLAT</name>
<keyword evidence="6 9" id="KW-0472">Membrane</keyword>
<evidence type="ECO:0000256" key="4">
    <source>
        <dbReference type="ARBA" id="ARBA00022989"/>
    </source>
</evidence>
<evidence type="ECO:0000313" key="11">
    <source>
        <dbReference type="EMBL" id="PAA61452.1"/>
    </source>
</evidence>
<keyword evidence="14" id="KW-1185">Reference proteome</keyword>
<accession>A0A267EL04</accession>
<dbReference type="EMBL" id="NIVC01002030">
    <property type="protein sequence ID" value="PAA61452.1"/>
    <property type="molecule type" value="Genomic_DNA"/>
</dbReference>